<dbReference type="AlphaFoldDB" id="X1BZI3"/>
<evidence type="ECO:0000313" key="1">
    <source>
        <dbReference type="EMBL" id="GAG86497.1"/>
    </source>
</evidence>
<dbReference type="EMBL" id="BART01010207">
    <property type="protein sequence ID" value="GAG86497.1"/>
    <property type="molecule type" value="Genomic_DNA"/>
</dbReference>
<comment type="caution">
    <text evidence="1">The sequence shown here is derived from an EMBL/GenBank/DDBJ whole genome shotgun (WGS) entry which is preliminary data.</text>
</comment>
<proteinExistence type="predicted"/>
<reference evidence="1" key="1">
    <citation type="journal article" date="2014" name="Front. Microbiol.">
        <title>High frequency of phylogenetically diverse reductive dehalogenase-homologous genes in deep subseafloor sedimentary metagenomes.</title>
        <authorList>
            <person name="Kawai M."/>
            <person name="Futagami T."/>
            <person name="Toyoda A."/>
            <person name="Takaki Y."/>
            <person name="Nishi S."/>
            <person name="Hori S."/>
            <person name="Arai W."/>
            <person name="Tsubouchi T."/>
            <person name="Morono Y."/>
            <person name="Uchiyama I."/>
            <person name="Ito T."/>
            <person name="Fujiyama A."/>
            <person name="Inagaki F."/>
            <person name="Takami H."/>
        </authorList>
    </citation>
    <scope>NUCLEOTIDE SEQUENCE</scope>
    <source>
        <strain evidence="1">Expedition CK06-06</strain>
    </source>
</reference>
<organism evidence="1">
    <name type="scientific">marine sediment metagenome</name>
    <dbReference type="NCBI Taxonomy" id="412755"/>
    <lineage>
        <taxon>unclassified sequences</taxon>
        <taxon>metagenomes</taxon>
        <taxon>ecological metagenomes</taxon>
    </lineage>
</organism>
<name>X1BZI3_9ZZZZ</name>
<sequence>GFRRIYLSSGDTGNDSQDKYIRVKLEQDVETLEFMSMSLGTADVYQNYNADYGVLIGRVLANGGIGVPNAKISIFIPISDEDADDPEIYSFYPYKTPRDKNNDGKRYNLLPRVSQINPETEQPEPPQAFGSFPIKEEIVGNLPFLDVYKKYYKYTALTNDAGDYMIFGVPIGTQIVHLSVDITDIGKYSMTPAAMVVNLGYPDSQFVENNTRIKQSNDLSDLPNIETQEITVDIRPFWGDVETYEIGITRQDFRIRATLVNTFVMFGTAFTDSQEALRGYDWDDAEEIRDYFYVYPNSTSDESYNSWYTVGMGSKRIGEITEKIFTYPPDISDDDIEAGEV</sequence>
<gene>
    <name evidence="1" type="ORF">S01H4_22316</name>
</gene>
<protein>
    <submittedName>
        <fullName evidence="1">Uncharacterized protein</fullName>
    </submittedName>
</protein>
<feature type="non-terminal residue" evidence="1">
    <location>
        <position position="341"/>
    </location>
</feature>
<feature type="non-terminal residue" evidence="1">
    <location>
        <position position="1"/>
    </location>
</feature>
<accession>X1BZI3</accession>